<dbReference type="EMBL" id="MT898268">
    <property type="protein sequence ID" value="QOS24431.1"/>
    <property type="molecule type" value="Genomic_DNA"/>
</dbReference>
<proteinExistence type="predicted"/>
<gene>
    <name evidence="5" type="primary">kfoC</name>
    <name evidence="5" type="ORF">VP271_00049</name>
    <name evidence="4" type="ORF">VP46_00053</name>
    <name evidence="6" type="ORF">VP47_00053</name>
</gene>
<name>A0A7M1W4T9_VIBPH</name>
<dbReference type="InterPro" id="IPR028098">
    <property type="entry name" value="Glyco_trans_4-like_N"/>
</dbReference>
<organism evidence="5">
    <name type="scientific">Vibrio parahaemolyticus</name>
    <dbReference type="NCBI Taxonomy" id="670"/>
    <lineage>
        <taxon>Bacteria</taxon>
        <taxon>Pseudomonadati</taxon>
        <taxon>Pseudomonadota</taxon>
        <taxon>Gammaproteobacteria</taxon>
        <taxon>Vibrionales</taxon>
        <taxon>Vibrionaceae</taxon>
        <taxon>Vibrio</taxon>
    </lineage>
</organism>
<feature type="domain" description="Glycosyltransferase 2-like" evidence="2">
    <location>
        <begin position="189"/>
        <end position="345"/>
    </location>
</feature>
<evidence type="ECO:0000313" key="6">
    <source>
        <dbReference type="EMBL" id="QOS24431.1"/>
    </source>
</evidence>
<evidence type="ECO:0000313" key="4">
    <source>
        <dbReference type="EMBL" id="QOS17822.1"/>
    </source>
</evidence>
<feature type="domain" description="Glycosyl transferase family 1" evidence="1">
    <location>
        <begin position="907"/>
        <end position="1077"/>
    </location>
</feature>
<dbReference type="CDD" id="cd04184">
    <property type="entry name" value="GT2_RfbC_Mx_like"/>
    <property type="match status" value="1"/>
</dbReference>
<dbReference type="GO" id="GO:0016757">
    <property type="term" value="F:glycosyltransferase activity"/>
    <property type="evidence" value="ECO:0007669"/>
    <property type="project" value="UniProtKB-KW"/>
</dbReference>
<evidence type="ECO:0000259" key="3">
    <source>
        <dbReference type="Pfam" id="PF13439"/>
    </source>
</evidence>
<evidence type="ECO:0000259" key="2">
    <source>
        <dbReference type="Pfam" id="PF00535"/>
    </source>
</evidence>
<dbReference type="EMBL" id="MT898088">
    <property type="protein sequence ID" value="QOS17822.1"/>
    <property type="molecule type" value="Genomic_DNA"/>
</dbReference>
<dbReference type="InterPro" id="IPR001173">
    <property type="entry name" value="Glyco_trans_2-like"/>
</dbReference>
<dbReference type="CDD" id="cd03801">
    <property type="entry name" value="GT4_PimA-like"/>
    <property type="match status" value="1"/>
</dbReference>
<dbReference type="PANTHER" id="PTHR43179:SF7">
    <property type="entry name" value="RHAMNOSYLTRANSFERASE WBBL"/>
    <property type="match status" value="1"/>
</dbReference>
<dbReference type="SUPFAM" id="SSF53756">
    <property type="entry name" value="UDP-Glycosyltransferase/glycogen phosphorylase"/>
    <property type="match status" value="1"/>
</dbReference>
<dbReference type="SUPFAM" id="SSF53448">
    <property type="entry name" value="Nucleotide-diphospho-sugar transferases"/>
    <property type="match status" value="2"/>
</dbReference>
<dbReference type="PANTHER" id="PTHR43179">
    <property type="entry name" value="RHAMNOSYLTRANSFERASE WBBL"/>
    <property type="match status" value="1"/>
</dbReference>
<evidence type="ECO:0000259" key="1">
    <source>
        <dbReference type="Pfam" id="PF00534"/>
    </source>
</evidence>
<dbReference type="EMBL" id="MT898199">
    <property type="protein sequence ID" value="QOS21862.1"/>
    <property type="molecule type" value="Genomic_DNA"/>
</dbReference>
<sequence length="1102" mass="124375">MNKSMNTKLTPEEKGIIERSGLFDPNFYALNCPDLLESGQAPNSDHYKNHFLEHGFFEFRRPNAYFDPYFYQNEYEDVLASGMHPLMHYIHHGSKELRNPCKEFDAEYYANQVGEELRRFNLDPLYHYLHFGFARNLPINSSQSSQRFMAGREAKCDYESWLEVNQWNSNREFLLREKLARCTKRPLLSLVMPVYNPPVKFFKKAIQSVLAQVYGNWELCIADDCSTNPEVKLLLEEMQKIDSRIKVTFRESNGHISAATNSAAEIASGEILVFMDQDDEITPDALAEIALYMDANPTADVIYSDDDKIDVQGKRFAPQFKPDWSPELLLSYMYFGHIFSVSRELYWEVGGTRVGFEGSQDYDLALRVTEKASHVGHIPKVLYHWRVLPGSTAASGDEKNYSFQTGINAVQDALDRRNVNALVHQPSWALEAKAGLFEHSFGDSGPSVAIIIPTKNQAEILSRLLVSLQKTTYDNYKVYIVNNDSDDHDTLELLASCGHEVFDISNPSDGFSFAHINNQAVKRVAEDYVLFLNNDTEVLNGQWLSQLMGYVQLDGVGVAGARLLYPDDYSTQHAGVVQNLHHGLPGHGLKVLEYHNGGYMSRAKVAGNFSGVTAACMVMRRSLFSDLNGFDEEHFAVAYNDADLCLRVQEHGYRIAYVPSAELLHHESKSRGNKDNPQEELNYLSRYGGFVDSYYNPNLRNEMPSHLAVGRFVGETVKEPTRVGFVSHNLNLEGAPIQLKEIAQGFIDHPLITPVFICQKEEGPLKEELADLGIETITIADDLIGELVGDYGNVIHDVKAWLQKNRIDVVVSNTILNFWAVDAAERAGIPAIWVIHESEPPFSHISYWCEAAKVAAFTALEKAYQVVFVSEATRGLYAPLAPKQNLSVVYNGFNNELAKSRLFHEKADARSKLSIADDEVFVISVGTVCPRKGQLDFIKAIEHLETHNPNQKLKFAIIGDRDSDYSQAIHAYCSQLPEDLQQRITIISETKDVGVYFSAADIFVCTSLIESFPKVIQEAMFSGLAIVTTPVFGIAEQLKHDVSAKFFKPKDYVELSQNLLLLTENAIERERLASNARLHLKRLPNYQDMINEYESLIFEAVQ</sequence>
<dbReference type="InterPro" id="IPR001296">
    <property type="entry name" value="Glyco_trans_1"/>
</dbReference>
<protein>
    <submittedName>
        <fullName evidence="5">Chondroitin synthase</fullName>
    </submittedName>
</protein>
<evidence type="ECO:0000313" key="5">
    <source>
        <dbReference type="EMBL" id="QOS21862.1"/>
    </source>
</evidence>
<dbReference type="CDD" id="cd04186">
    <property type="entry name" value="GT_2_like_c"/>
    <property type="match status" value="1"/>
</dbReference>
<feature type="domain" description="Glycosyltransferase subfamily 4-like N-terminal" evidence="3">
    <location>
        <begin position="754"/>
        <end position="895"/>
    </location>
</feature>
<reference evidence="5" key="1">
    <citation type="submission" date="2020-08" db="EMBL/GenBank/DDBJ databases">
        <title>Genetic structure, function and evolution of capsule biosynthesis loci in Vibrio parahaemolyticus.</title>
        <authorList>
            <person name="Li L."/>
            <person name="Bian S."/>
        </authorList>
    </citation>
    <scope>NUCLEOTIDE SEQUENCE</scope>
    <source>
        <strain evidence="5">VP271</strain>
        <strain evidence="4">VP46</strain>
        <strain evidence="6">VP47</strain>
    </source>
</reference>
<accession>A0A7M1W4T9</accession>
<dbReference type="Pfam" id="PF00534">
    <property type="entry name" value="Glycos_transf_1"/>
    <property type="match status" value="1"/>
</dbReference>
<dbReference type="Pfam" id="PF00535">
    <property type="entry name" value="Glycos_transf_2"/>
    <property type="match status" value="2"/>
</dbReference>
<dbReference type="Gene3D" id="3.90.550.10">
    <property type="entry name" value="Spore Coat Polysaccharide Biosynthesis Protein SpsA, Chain A"/>
    <property type="match status" value="2"/>
</dbReference>
<dbReference type="InterPro" id="IPR029044">
    <property type="entry name" value="Nucleotide-diphossugar_trans"/>
</dbReference>
<dbReference type="AlphaFoldDB" id="A0A7M1W4T9"/>
<dbReference type="Pfam" id="PF13439">
    <property type="entry name" value="Glyco_transf_4"/>
    <property type="match status" value="1"/>
</dbReference>
<dbReference type="Gene3D" id="3.40.50.2000">
    <property type="entry name" value="Glycogen Phosphorylase B"/>
    <property type="match status" value="2"/>
</dbReference>
<feature type="domain" description="Glycosyltransferase 2-like" evidence="2">
    <location>
        <begin position="450"/>
        <end position="626"/>
    </location>
</feature>